<feature type="transmembrane region" description="Helical" evidence="1">
    <location>
        <begin position="68"/>
        <end position="86"/>
    </location>
</feature>
<keyword evidence="1" id="KW-0472">Membrane</keyword>
<keyword evidence="1" id="KW-1133">Transmembrane helix</keyword>
<reference evidence="2 3" key="1">
    <citation type="submission" date="2024-06" db="EMBL/GenBank/DDBJ databases">
        <title>The Natural Products Discovery Center: Release of the First 8490 Sequenced Strains for Exploring Actinobacteria Biosynthetic Diversity.</title>
        <authorList>
            <person name="Kalkreuter E."/>
            <person name="Kautsar S.A."/>
            <person name="Yang D."/>
            <person name="Bader C.D."/>
            <person name="Teijaro C.N."/>
            <person name="Fluegel L."/>
            <person name="Davis C.M."/>
            <person name="Simpson J.R."/>
            <person name="Lauterbach L."/>
            <person name="Steele A.D."/>
            <person name="Gui C."/>
            <person name="Meng S."/>
            <person name="Li G."/>
            <person name="Viehrig K."/>
            <person name="Ye F."/>
            <person name="Su P."/>
            <person name="Kiefer A.F."/>
            <person name="Nichols A."/>
            <person name="Cepeda A.J."/>
            <person name="Yan W."/>
            <person name="Fan B."/>
            <person name="Jiang Y."/>
            <person name="Adhikari A."/>
            <person name="Zheng C.-J."/>
            <person name="Schuster L."/>
            <person name="Cowan T.M."/>
            <person name="Smanski M.J."/>
            <person name="Chevrette M.G."/>
            <person name="De Carvalho L.P.S."/>
            <person name="Shen B."/>
        </authorList>
    </citation>
    <scope>NUCLEOTIDE SEQUENCE [LARGE SCALE GENOMIC DNA]</scope>
    <source>
        <strain evidence="2 3">NPDC048117</strain>
    </source>
</reference>
<accession>A0ABV3EJF2</accession>
<dbReference type="RefSeq" id="WP_359268426.1">
    <property type="nucleotide sequence ID" value="NZ_JBEZNA010000004.1"/>
</dbReference>
<comment type="caution">
    <text evidence="2">The sequence shown here is derived from an EMBL/GenBank/DDBJ whole genome shotgun (WGS) entry which is preliminary data.</text>
</comment>
<dbReference type="EMBL" id="JBEZNA010000004">
    <property type="protein sequence ID" value="MEU9576299.1"/>
    <property type="molecule type" value="Genomic_DNA"/>
</dbReference>
<evidence type="ECO:0000313" key="2">
    <source>
        <dbReference type="EMBL" id="MEU9576299.1"/>
    </source>
</evidence>
<name>A0ABV3EJF2_9ACTN</name>
<evidence type="ECO:0000256" key="1">
    <source>
        <dbReference type="SAM" id="Phobius"/>
    </source>
</evidence>
<organism evidence="2 3">
    <name type="scientific">Streptomyces chilikensis</name>
    <dbReference type="NCBI Taxonomy" id="1194079"/>
    <lineage>
        <taxon>Bacteria</taxon>
        <taxon>Bacillati</taxon>
        <taxon>Actinomycetota</taxon>
        <taxon>Actinomycetes</taxon>
        <taxon>Kitasatosporales</taxon>
        <taxon>Streptomycetaceae</taxon>
        <taxon>Streptomyces</taxon>
    </lineage>
</organism>
<protein>
    <submittedName>
        <fullName evidence="2">Pentapeptide repeat-containing protein</fullName>
    </submittedName>
</protein>
<keyword evidence="3" id="KW-1185">Reference proteome</keyword>
<proteinExistence type="predicted"/>
<dbReference type="Gene3D" id="2.160.20.80">
    <property type="entry name" value="E3 ubiquitin-protein ligase SopA"/>
    <property type="match status" value="1"/>
</dbReference>
<feature type="transmembrane region" description="Helical" evidence="1">
    <location>
        <begin position="20"/>
        <end position="43"/>
    </location>
</feature>
<evidence type="ECO:0000313" key="3">
    <source>
        <dbReference type="Proteomes" id="UP001551584"/>
    </source>
</evidence>
<sequence>MRLIRFLRQREGRGLPLWRIGVVLPLAFLAALSTAAVVFYAGWELLAVTEVKAEGVIDSKTLFDLVKLAFGAVAGFGALVALVVAYRKQRVDEAGALREATRLHTERFSTAVAQLGDPSTAVRLGGVHALAGLADDAPTRRLRQTCIDVLCAYLRLPHVHPDSFVHDSVEWVNATGFLEVRNSVLRIIQARLSLDADQEVSWRGHHFDFTGARFDGGDLSCCDFTGTALNFQGCTFDRPFSFAMTRFGGGCQALFTGCVVRDSGALSFSDAKFDASIVDFEGAQIDAGTVDFDSADFKDALIGFRRARLVGLTSFRNATVDSGVISFEEARCDGPFDFTGLDMLVSWEADHEGFNFEGAFGAAPHTVVSELTASNLCLPPEWVAVAEDD</sequence>
<dbReference type="Proteomes" id="UP001551584">
    <property type="component" value="Unassembled WGS sequence"/>
</dbReference>
<keyword evidence="1" id="KW-0812">Transmembrane</keyword>
<gene>
    <name evidence="2" type="ORF">AB0D95_03245</name>
</gene>